<keyword evidence="1" id="KW-1133">Transmembrane helix</keyword>
<keyword evidence="1" id="KW-0472">Membrane</keyword>
<keyword evidence="2" id="KW-0808">Transferase</keyword>
<evidence type="ECO:0000256" key="1">
    <source>
        <dbReference type="SAM" id="Phobius"/>
    </source>
</evidence>
<proteinExistence type="predicted"/>
<organism evidence="2 3">
    <name type="scientific">Zhengella mangrovi</name>
    <dbReference type="NCBI Taxonomy" id="1982044"/>
    <lineage>
        <taxon>Bacteria</taxon>
        <taxon>Pseudomonadati</taxon>
        <taxon>Pseudomonadota</taxon>
        <taxon>Alphaproteobacteria</taxon>
        <taxon>Hyphomicrobiales</taxon>
        <taxon>Notoacmeibacteraceae</taxon>
        <taxon>Zhengella</taxon>
    </lineage>
</organism>
<dbReference type="AlphaFoldDB" id="A0A2G1QJ30"/>
<dbReference type="GO" id="GO:0016301">
    <property type="term" value="F:kinase activity"/>
    <property type="evidence" value="ECO:0007669"/>
    <property type="project" value="UniProtKB-KW"/>
</dbReference>
<gene>
    <name evidence="2" type="ORF">CSC94_18155</name>
</gene>
<accession>A0A2G1QJ30</accession>
<dbReference type="RefSeq" id="WP_099307797.1">
    <property type="nucleotide sequence ID" value="NZ_PDVP01000014.1"/>
</dbReference>
<keyword evidence="3" id="KW-1185">Reference proteome</keyword>
<sequence>MPTLFRFLVTIGILAGLAYGGMFALATFVKPNKGEMQVRIPPDKLKLDE</sequence>
<dbReference type="Proteomes" id="UP000221168">
    <property type="component" value="Unassembled WGS sequence"/>
</dbReference>
<reference evidence="2 3" key="1">
    <citation type="submission" date="2017-10" db="EMBL/GenBank/DDBJ databases">
        <title>Sedimentibacterium mangrovi gen. nov., sp. nov., a novel member of family Phyllobacteriacea isolated from mangrove sediment.</title>
        <authorList>
            <person name="Liao H."/>
            <person name="Tian Y."/>
        </authorList>
    </citation>
    <scope>NUCLEOTIDE SEQUENCE [LARGE SCALE GENOMIC DNA]</scope>
    <source>
        <strain evidence="2 3">X9-2-2</strain>
    </source>
</reference>
<evidence type="ECO:0000313" key="2">
    <source>
        <dbReference type="EMBL" id="PHP65525.1"/>
    </source>
</evidence>
<keyword evidence="1" id="KW-0812">Transmembrane</keyword>
<protein>
    <submittedName>
        <fullName evidence="2">Histidine kinase</fullName>
    </submittedName>
</protein>
<dbReference type="EMBL" id="PDVP01000014">
    <property type="protein sequence ID" value="PHP65525.1"/>
    <property type="molecule type" value="Genomic_DNA"/>
</dbReference>
<dbReference type="OrthoDB" id="9805893at2"/>
<comment type="caution">
    <text evidence="2">The sequence shown here is derived from an EMBL/GenBank/DDBJ whole genome shotgun (WGS) entry which is preliminary data.</text>
</comment>
<evidence type="ECO:0000313" key="3">
    <source>
        <dbReference type="Proteomes" id="UP000221168"/>
    </source>
</evidence>
<keyword evidence="2" id="KW-0418">Kinase</keyword>
<name>A0A2G1QJ30_9HYPH</name>
<feature type="transmembrane region" description="Helical" evidence="1">
    <location>
        <begin position="6"/>
        <end position="29"/>
    </location>
</feature>